<comment type="subcellular location">
    <subcellularLocation>
        <location evidence="2">Cell membrane</location>
        <topology evidence="2">Multi-pass membrane protein</topology>
    </subcellularLocation>
</comment>
<keyword evidence="11 13" id="KW-0472">Membrane</keyword>
<feature type="region of interest" description="Disordered" evidence="12">
    <location>
        <begin position="1"/>
        <end position="25"/>
    </location>
</feature>
<keyword evidence="6" id="KW-0479">Metal-binding</keyword>
<dbReference type="EMBL" id="AP035881">
    <property type="protein sequence ID" value="BFP46295.1"/>
    <property type="molecule type" value="Genomic_DNA"/>
</dbReference>
<dbReference type="GO" id="GO:0006508">
    <property type="term" value="P:proteolysis"/>
    <property type="evidence" value="ECO:0007669"/>
    <property type="project" value="UniProtKB-KW"/>
</dbReference>
<sequence>MFSLRTITEPTVKGKKRMGTSARPTGMSTAGRAALAVGMLVGFYLLAAGLVLGVLGLDVALVVGTGRLNPAIDKLILLSLAVAYPVLRVVFLTRRPREQGEPDGLLVTREQQPELWARVDRIAERTGVRGPAEIRLIPEVNAGVREETKLLGLVPGKRHLVIGAPLLIGLTEAELDSVLAHEFGHYSNRDVRLAGVTVAGRTAILHAIHGLHARADGHQAQQQAELRAKAAKRLAKGKKVSGEEAGGGIDRVLAKLFTQYAKLYFRVSESVSRRQEYAADRSAAAIAGRDATAAALRRLPLLAAAEDFYLHRYATIGWSAGLLPMPGQVYGGLAELLADPKRRQELAELALEPTETEADPYDSHPPIAQRVAAVEALPDDGRGAEASGPALGLLREAERTLAALESVSLVPEAATKRRVEWPELVQTACLADCREDSQPILTALTSVGLPGTVEALLDAIDAGRTWELAGRLPRDERSTAATGLAAREAARPVFRGSLAGLTVLALAESGLAHWEFSWSTAAVLRLPDGWEETFTPALDAAVADRPDTAPLRTLLTTAGLTPAAH</sequence>
<organism evidence="15">
    <name type="scientific">Kitasatospora sp. CMC57</name>
    <dbReference type="NCBI Taxonomy" id="3231513"/>
    <lineage>
        <taxon>Bacteria</taxon>
        <taxon>Bacillati</taxon>
        <taxon>Actinomycetota</taxon>
        <taxon>Actinomycetes</taxon>
        <taxon>Kitasatosporales</taxon>
        <taxon>Streptomycetaceae</taxon>
        <taxon>Kitasatospora</taxon>
    </lineage>
</organism>
<protein>
    <submittedName>
        <fullName evidence="15">M48 family metallopeptidase</fullName>
    </submittedName>
</protein>
<keyword evidence="10" id="KW-0482">Metalloprotease</keyword>
<dbReference type="InterPro" id="IPR001915">
    <property type="entry name" value="Peptidase_M48"/>
</dbReference>
<gene>
    <name evidence="15" type="ORF">KCMC57_26630</name>
</gene>
<evidence type="ECO:0000259" key="14">
    <source>
        <dbReference type="Pfam" id="PF01435"/>
    </source>
</evidence>
<keyword evidence="5 13" id="KW-0812">Transmembrane</keyword>
<proteinExistence type="predicted"/>
<accession>A0AB33JWD0</accession>
<dbReference type="AlphaFoldDB" id="A0AB33JWD0"/>
<dbReference type="InterPro" id="IPR050083">
    <property type="entry name" value="HtpX_protease"/>
</dbReference>
<comment type="cofactor">
    <cofactor evidence="1">
        <name>Zn(2+)</name>
        <dbReference type="ChEBI" id="CHEBI:29105"/>
    </cofactor>
</comment>
<evidence type="ECO:0000256" key="10">
    <source>
        <dbReference type="ARBA" id="ARBA00023049"/>
    </source>
</evidence>
<feature type="transmembrane region" description="Helical" evidence="13">
    <location>
        <begin position="75"/>
        <end position="93"/>
    </location>
</feature>
<evidence type="ECO:0000256" key="11">
    <source>
        <dbReference type="ARBA" id="ARBA00023136"/>
    </source>
</evidence>
<keyword evidence="7" id="KW-0378">Hydrolase</keyword>
<feature type="domain" description="Peptidase M48" evidence="14">
    <location>
        <begin position="151"/>
        <end position="376"/>
    </location>
</feature>
<keyword evidence="4" id="KW-0645">Protease</keyword>
<keyword evidence="8" id="KW-0862">Zinc</keyword>
<evidence type="ECO:0000256" key="2">
    <source>
        <dbReference type="ARBA" id="ARBA00004651"/>
    </source>
</evidence>
<keyword evidence="3" id="KW-1003">Cell membrane</keyword>
<feature type="transmembrane region" description="Helical" evidence="13">
    <location>
        <begin position="33"/>
        <end position="55"/>
    </location>
</feature>
<dbReference type="Pfam" id="PF01435">
    <property type="entry name" value="Peptidase_M48"/>
    <property type="match status" value="1"/>
</dbReference>
<evidence type="ECO:0000256" key="7">
    <source>
        <dbReference type="ARBA" id="ARBA00022801"/>
    </source>
</evidence>
<dbReference type="GO" id="GO:0046872">
    <property type="term" value="F:metal ion binding"/>
    <property type="evidence" value="ECO:0007669"/>
    <property type="project" value="UniProtKB-KW"/>
</dbReference>
<dbReference type="Gene3D" id="3.30.2010.10">
    <property type="entry name" value="Metalloproteases ('zincins'), catalytic domain"/>
    <property type="match status" value="1"/>
</dbReference>
<name>A0AB33JWD0_9ACTN</name>
<reference evidence="15" key="1">
    <citation type="submission" date="2024-07" db="EMBL/GenBank/DDBJ databases">
        <title>Complete genome sequences of cellulolytic bacteria, Kitasatospora sp. CMC57 and Streptomyces sp. CMC78, isolated from Japanese agricultural soil.</title>
        <authorList>
            <person name="Hashimoto T."/>
            <person name="Ito M."/>
            <person name="Iwamoto M."/>
            <person name="Fukahori D."/>
            <person name="Shoda T."/>
            <person name="Sakoda M."/>
            <person name="Morohoshi T."/>
            <person name="Mitsuboshi M."/>
            <person name="Nishizawa T."/>
        </authorList>
    </citation>
    <scope>NUCLEOTIDE SEQUENCE</scope>
    <source>
        <strain evidence="15">CMC57</strain>
    </source>
</reference>
<dbReference type="CDD" id="cd07328">
    <property type="entry name" value="M48_Ste24p_like"/>
    <property type="match status" value="1"/>
</dbReference>
<evidence type="ECO:0000256" key="1">
    <source>
        <dbReference type="ARBA" id="ARBA00001947"/>
    </source>
</evidence>
<evidence type="ECO:0000256" key="6">
    <source>
        <dbReference type="ARBA" id="ARBA00022723"/>
    </source>
</evidence>
<evidence type="ECO:0000256" key="12">
    <source>
        <dbReference type="SAM" id="MobiDB-lite"/>
    </source>
</evidence>
<evidence type="ECO:0000256" key="13">
    <source>
        <dbReference type="SAM" id="Phobius"/>
    </source>
</evidence>
<evidence type="ECO:0000256" key="8">
    <source>
        <dbReference type="ARBA" id="ARBA00022833"/>
    </source>
</evidence>
<evidence type="ECO:0000256" key="9">
    <source>
        <dbReference type="ARBA" id="ARBA00022989"/>
    </source>
</evidence>
<evidence type="ECO:0000256" key="3">
    <source>
        <dbReference type="ARBA" id="ARBA00022475"/>
    </source>
</evidence>
<dbReference type="GO" id="GO:0004222">
    <property type="term" value="F:metalloendopeptidase activity"/>
    <property type="evidence" value="ECO:0007669"/>
    <property type="project" value="InterPro"/>
</dbReference>
<keyword evidence="9 13" id="KW-1133">Transmembrane helix</keyword>
<evidence type="ECO:0000313" key="15">
    <source>
        <dbReference type="EMBL" id="BFP46295.1"/>
    </source>
</evidence>
<evidence type="ECO:0000256" key="5">
    <source>
        <dbReference type="ARBA" id="ARBA00022692"/>
    </source>
</evidence>
<dbReference type="PANTHER" id="PTHR43221:SF1">
    <property type="entry name" value="PROTEASE HTPX"/>
    <property type="match status" value="1"/>
</dbReference>
<dbReference type="PANTHER" id="PTHR43221">
    <property type="entry name" value="PROTEASE HTPX"/>
    <property type="match status" value="1"/>
</dbReference>
<evidence type="ECO:0000256" key="4">
    <source>
        <dbReference type="ARBA" id="ARBA00022670"/>
    </source>
</evidence>
<dbReference type="GO" id="GO:0005886">
    <property type="term" value="C:plasma membrane"/>
    <property type="evidence" value="ECO:0007669"/>
    <property type="project" value="UniProtKB-SubCell"/>
</dbReference>